<evidence type="ECO:0000313" key="1">
    <source>
        <dbReference type="EMBL" id="HJA94704.1"/>
    </source>
</evidence>
<proteinExistence type="predicted"/>
<comment type="caution">
    <text evidence="1">The sequence shown here is derived from an EMBL/GenBank/DDBJ whole genome shotgun (WGS) entry which is preliminary data.</text>
</comment>
<name>A0A9D2IA71_9FIRM</name>
<organism evidence="1 2">
    <name type="scientific">Candidatus Eisenbergiella merdipullorum</name>
    <dbReference type="NCBI Taxonomy" id="2838553"/>
    <lineage>
        <taxon>Bacteria</taxon>
        <taxon>Bacillati</taxon>
        <taxon>Bacillota</taxon>
        <taxon>Clostridia</taxon>
        <taxon>Lachnospirales</taxon>
        <taxon>Lachnospiraceae</taxon>
        <taxon>Eisenbergiella</taxon>
    </lineage>
</organism>
<dbReference type="AlphaFoldDB" id="A0A9D2IA71"/>
<protein>
    <submittedName>
        <fullName evidence="1">Uncharacterized protein</fullName>
    </submittedName>
</protein>
<evidence type="ECO:0000313" key="2">
    <source>
        <dbReference type="Proteomes" id="UP000886858"/>
    </source>
</evidence>
<dbReference type="EMBL" id="DWYY01000194">
    <property type="protein sequence ID" value="HJA94704.1"/>
    <property type="molecule type" value="Genomic_DNA"/>
</dbReference>
<gene>
    <name evidence="1" type="ORF">H9717_16585</name>
</gene>
<sequence>MVIGNKEAKILSTHLRKLTAENDFSKLVLENGYEDLKIPDIRHPTWLIHLVLIYFKRFYCDKGTSEKYDGRVV</sequence>
<reference evidence="1" key="2">
    <citation type="submission" date="2021-04" db="EMBL/GenBank/DDBJ databases">
        <authorList>
            <person name="Gilroy R."/>
        </authorList>
    </citation>
    <scope>NUCLEOTIDE SEQUENCE</scope>
    <source>
        <strain evidence="1">CHK179-7159</strain>
    </source>
</reference>
<reference evidence="1" key="1">
    <citation type="journal article" date="2021" name="PeerJ">
        <title>Extensive microbial diversity within the chicken gut microbiome revealed by metagenomics and culture.</title>
        <authorList>
            <person name="Gilroy R."/>
            <person name="Ravi A."/>
            <person name="Getino M."/>
            <person name="Pursley I."/>
            <person name="Horton D.L."/>
            <person name="Alikhan N.F."/>
            <person name="Baker D."/>
            <person name="Gharbi K."/>
            <person name="Hall N."/>
            <person name="Watson M."/>
            <person name="Adriaenssens E.M."/>
            <person name="Foster-Nyarko E."/>
            <person name="Jarju S."/>
            <person name="Secka A."/>
            <person name="Antonio M."/>
            <person name="Oren A."/>
            <person name="Chaudhuri R.R."/>
            <person name="La Ragione R."/>
            <person name="Hildebrand F."/>
            <person name="Pallen M.J."/>
        </authorList>
    </citation>
    <scope>NUCLEOTIDE SEQUENCE</scope>
    <source>
        <strain evidence="1">CHK179-7159</strain>
    </source>
</reference>
<dbReference type="Proteomes" id="UP000886858">
    <property type="component" value="Unassembled WGS sequence"/>
</dbReference>
<accession>A0A9D2IA71</accession>